<feature type="compositionally biased region" description="Basic residues" evidence="1">
    <location>
        <begin position="107"/>
        <end position="117"/>
    </location>
</feature>
<protein>
    <submittedName>
        <fullName evidence="2">Uncharacterized protein</fullName>
    </submittedName>
</protein>
<reference evidence="2 3" key="1">
    <citation type="submission" date="2016-02" db="EMBL/GenBank/DDBJ databases">
        <title>Genome analysis of coral dinoflagellate symbionts highlights evolutionary adaptations to a symbiotic lifestyle.</title>
        <authorList>
            <person name="Aranda M."/>
            <person name="Li Y."/>
            <person name="Liew Y.J."/>
            <person name="Baumgarten S."/>
            <person name="Simakov O."/>
            <person name="Wilson M."/>
            <person name="Piel J."/>
            <person name="Ashoor H."/>
            <person name="Bougouffa S."/>
            <person name="Bajic V.B."/>
            <person name="Ryu T."/>
            <person name="Ravasi T."/>
            <person name="Bayer T."/>
            <person name="Micklem G."/>
            <person name="Kim H."/>
            <person name="Bhak J."/>
            <person name="Lajeunesse T.C."/>
            <person name="Voolstra C.R."/>
        </authorList>
    </citation>
    <scope>NUCLEOTIDE SEQUENCE [LARGE SCALE GENOMIC DNA]</scope>
    <source>
        <strain evidence="2 3">CCMP2467</strain>
    </source>
</reference>
<feature type="region of interest" description="Disordered" evidence="1">
    <location>
        <begin position="101"/>
        <end position="131"/>
    </location>
</feature>
<dbReference type="Proteomes" id="UP000186817">
    <property type="component" value="Unassembled WGS sequence"/>
</dbReference>
<gene>
    <name evidence="2" type="ORF">AK812_SmicGene32292</name>
</gene>
<dbReference type="OrthoDB" id="10459319at2759"/>
<feature type="region of interest" description="Disordered" evidence="1">
    <location>
        <begin position="402"/>
        <end position="453"/>
    </location>
</feature>
<keyword evidence="3" id="KW-1185">Reference proteome</keyword>
<accession>A0A1Q9CUI5</accession>
<name>A0A1Q9CUI5_SYMMI</name>
<dbReference type="AlphaFoldDB" id="A0A1Q9CUI5"/>
<evidence type="ECO:0000313" key="3">
    <source>
        <dbReference type="Proteomes" id="UP000186817"/>
    </source>
</evidence>
<dbReference type="EMBL" id="LSRX01000909">
    <property type="protein sequence ID" value="OLP86586.1"/>
    <property type="molecule type" value="Genomic_DNA"/>
</dbReference>
<organism evidence="2 3">
    <name type="scientific">Symbiodinium microadriaticum</name>
    <name type="common">Dinoflagellate</name>
    <name type="synonym">Zooxanthella microadriatica</name>
    <dbReference type="NCBI Taxonomy" id="2951"/>
    <lineage>
        <taxon>Eukaryota</taxon>
        <taxon>Sar</taxon>
        <taxon>Alveolata</taxon>
        <taxon>Dinophyceae</taxon>
        <taxon>Suessiales</taxon>
        <taxon>Symbiodiniaceae</taxon>
        <taxon>Symbiodinium</taxon>
    </lineage>
</organism>
<proteinExistence type="predicted"/>
<evidence type="ECO:0000313" key="2">
    <source>
        <dbReference type="EMBL" id="OLP86586.1"/>
    </source>
</evidence>
<evidence type="ECO:0000256" key="1">
    <source>
        <dbReference type="SAM" id="MobiDB-lite"/>
    </source>
</evidence>
<sequence>MQTAWVLLDVASLKDRLAATEELDYATNFLADGPGEWRNSGLGEAHFLEWAIADEGLASSQIFEALRAFGAAMAPMKAMKAATKAGAAMKAAMKAMKGKAPAAAKAKNSRVQKKPAGKVKPTSAKPSRWRRRRPQVRSMKFLIRTEGRWSLAPSEGSSGVVPRSRSGTYSLDTVSGQMFSARTKVGNLSIRAIGDKDELELPAGPLGSFDFEICIGEVMKQCLLGLWMLARLLGCTFVFERHCLDLGLDKFLRRLTGAATGQSPEALEADVMPLQAIGIPTQTTYSLASFPPQDKKACESTDGAAMHVQDEKACESTIRAPMHVQASDQGRSADLHGHFGYDQVQLTFGNTASTGAWTGIQHPQLPAELGGEFNHRSPRFVASGRYSSHAARPLRAPCGVEEVSAAQESTGNVEDSPECGAVDNDKKKAARKKDADREKDDDRKKDDDRDDQDKERWKLAVLKTLYERGLESSTRVAGQEVAAETGTQTQDWLLDAAACGDHLVPLTRPPIPLPMQAQQTMAHHISMAVARELSFQGEVPAGAEHHADDSDDLEAFGSACKSPFLMSPRP</sequence>
<comment type="caution">
    <text evidence="2">The sequence shown here is derived from an EMBL/GenBank/DDBJ whole genome shotgun (WGS) entry which is preliminary data.</text>
</comment>
<feature type="compositionally biased region" description="Basic and acidic residues" evidence="1">
    <location>
        <begin position="423"/>
        <end position="453"/>
    </location>
</feature>